<dbReference type="CDD" id="cd13440">
    <property type="entry name" value="CamS_repeat_2"/>
    <property type="match status" value="1"/>
</dbReference>
<evidence type="ECO:0000313" key="2">
    <source>
        <dbReference type="EMBL" id="RCW65795.1"/>
    </source>
</evidence>
<dbReference type="CDD" id="cd13441">
    <property type="entry name" value="CamS_repeat_1"/>
    <property type="match status" value="1"/>
</dbReference>
<dbReference type="PIRSF" id="PIRSF012509">
    <property type="entry name" value="CamS"/>
    <property type="match status" value="1"/>
</dbReference>
<organism evidence="2 3">
    <name type="scientific">Saliterribacillus persicus</name>
    <dbReference type="NCBI Taxonomy" id="930114"/>
    <lineage>
        <taxon>Bacteria</taxon>
        <taxon>Bacillati</taxon>
        <taxon>Bacillota</taxon>
        <taxon>Bacilli</taxon>
        <taxon>Bacillales</taxon>
        <taxon>Bacillaceae</taxon>
        <taxon>Saliterribacillus</taxon>
    </lineage>
</organism>
<reference evidence="2 3" key="1">
    <citation type="submission" date="2018-07" db="EMBL/GenBank/DDBJ databases">
        <title>Genomic Encyclopedia of Type Strains, Phase IV (KMG-IV): sequencing the most valuable type-strain genomes for metagenomic binning, comparative biology and taxonomic classification.</title>
        <authorList>
            <person name="Goeker M."/>
        </authorList>
    </citation>
    <scope>NUCLEOTIDE SEQUENCE [LARGE SCALE GENOMIC DNA]</scope>
    <source>
        <strain evidence="2 3">DSM 27696</strain>
    </source>
</reference>
<evidence type="ECO:0000313" key="3">
    <source>
        <dbReference type="Proteomes" id="UP000252585"/>
    </source>
</evidence>
<keyword evidence="1" id="KW-0732">Signal</keyword>
<proteinExistence type="predicted"/>
<sequence length="381" mass="43811">MKKIVVILLAFVLLITGCAPSFSDQDEAIVDESQEEIAEETAIIPRYSVSDTEYRVLIDNELSKARGVITNQIANRIDIDEVEEGLKRHSKQYYDPDRFYFQEGQYLTEDILYNWLERYDEEEEPLGLNPAIEEEYNKEQEENNPKYLSHVLEQNYVTKSEDNVVELAGISLAIAMKSVYRFQTEKNGPDFYKDISESEMLREANSISQKVVTRVREIEGLEEVPILLSIYREASQSSLTPGSFVAKTTVGAEENSVGDWESIDEEYVLFPSNYAQENYPDTWANLNDFESDISTYFPNYVSVIGKGFYKDGELRRLTIEIPVAFYGKSELIGFTQYVYGLVVEGFQNHYDLEINIKNGDKQESLIVREAGDDEGFVHIYR</sequence>
<gene>
    <name evidence="2" type="ORF">DFR57_1109</name>
</gene>
<keyword evidence="3" id="KW-1185">Reference proteome</keyword>
<protein>
    <submittedName>
        <fullName evidence="2">Protein involved in sex pheromone biosynthesis</fullName>
    </submittedName>
</protein>
<dbReference type="EMBL" id="QPJJ01000010">
    <property type="protein sequence ID" value="RCW65795.1"/>
    <property type="molecule type" value="Genomic_DNA"/>
</dbReference>
<dbReference type="OrthoDB" id="9795361at2"/>
<dbReference type="Gene3D" id="3.10.570.10">
    <property type="entry name" value="sex pheromone staph- cam373 precursor domain"/>
    <property type="match status" value="1"/>
</dbReference>
<dbReference type="AlphaFoldDB" id="A0A368XD78"/>
<dbReference type="Pfam" id="PF07537">
    <property type="entry name" value="CamS"/>
    <property type="match status" value="1"/>
</dbReference>
<name>A0A368XD78_9BACI</name>
<comment type="caution">
    <text evidence="2">The sequence shown here is derived from an EMBL/GenBank/DDBJ whole genome shotgun (WGS) entry which is preliminary data.</text>
</comment>
<dbReference type="PROSITE" id="PS51257">
    <property type="entry name" value="PROKAR_LIPOPROTEIN"/>
    <property type="match status" value="1"/>
</dbReference>
<accession>A0A368XD78</accession>
<dbReference type="Proteomes" id="UP000252585">
    <property type="component" value="Unassembled WGS sequence"/>
</dbReference>
<feature type="chain" id="PRO_5039603681" evidence="1">
    <location>
        <begin position="24"/>
        <end position="381"/>
    </location>
</feature>
<dbReference type="InterPro" id="IPR011426">
    <property type="entry name" value="CamS"/>
</dbReference>
<feature type="signal peptide" evidence="1">
    <location>
        <begin position="1"/>
        <end position="23"/>
    </location>
</feature>
<evidence type="ECO:0000256" key="1">
    <source>
        <dbReference type="SAM" id="SignalP"/>
    </source>
</evidence>
<dbReference type="RefSeq" id="WP_114353459.1">
    <property type="nucleotide sequence ID" value="NZ_QPJJ01000010.1"/>
</dbReference>